<feature type="compositionally biased region" description="Low complexity" evidence="1">
    <location>
        <begin position="78"/>
        <end position="89"/>
    </location>
</feature>
<sequence>MGNVLETKMSCERPVAVVQPMPAEEPASRREEAEACPKANVTLQLFHYRQQMALKDQQVVKWATSKLLLTEELLKQPDLPQQQQQQKQQQQHKKQLDMPDLSIDEDNDAAWAERQLAMLTDDEDDVDNAENLSPIDEGLGNELNHLINYRLKLRNTIVEVAQEKMRKREKTKLKRLKRRTLISSKKPSNKDKHRRSY</sequence>
<proteinExistence type="predicted"/>
<evidence type="ECO:0000256" key="1">
    <source>
        <dbReference type="SAM" id="MobiDB-lite"/>
    </source>
</evidence>
<reference evidence="2 3" key="1">
    <citation type="journal article" date="2019" name="J. Hered.">
        <title>An Improved Genome Assembly for Drosophila navojoa, the Basal Species in the mojavensis Cluster.</title>
        <authorList>
            <person name="Vanderlinde T."/>
            <person name="Dupim E.G."/>
            <person name="Nazario-Yepiz N.O."/>
            <person name="Carvalho A.B."/>
        </authorList>
    </citation>
    <scope>NUCLEOTIDE SEQUENCE [LARGE SCALE GENOMIC DNA]</scope>
    <source>
        <strain evidence="2">Navoj_Jal97</strain>
        <tissue evidence="2">Whole organism</tissue>
    </source>
</reference>
<dbReference type="OrthoDB" id="8041167at2759"/>
<keyword evidence="3" id="KW-1185">Reference proteome</keyword>
<organism evidence="2 3">
    <name type="scientific">Drosophila navojoa</name>
    <name type="common">Fruit fly</name>
    <dbReference type="NCBI Taxonomy" id="7232"/>
    <lineage>
        <taxon>Eukaryota</taxon>
        <taxon>Metazoa</taxon>
        <taxon>Ecdysozoa</taxon>
        <taxon>Arthropoda</taxon>
        <taxon>Hexapoda</taxon>
        <taxon>Insecta</taxon>
        <taxon>Pterygota</taxon>
        <taxon>Neoptera</taxon>
        <taxon>Endopterygota</taxon>
        <taxon>Diptera</taxon>
        <taxon>Brachycera</taxon>
        <taxon>Muscomorpha</taxon>
        <taxon>Ephydroidea</taxon>
        <taxon>Drosophilidae</taxon>
        <taxon>Drosophila</taxon>
    </lineage>
</organism>
<comment type="caution">
    <text evidence="2">The sequence shown here is derived from an EMBL/GenBank/DDBJ whole genome shotgun (WGS) entry which is preliminary data.</text>
</comment>
<feature type="region of interest" description="Disordered" evidence="1">
    <location>
        <begin position="166"/>
        <end position="197"/>
    </location>
</feature>
<accession>A0A484BE87</accession>
<dbReference type="AlphaFoldDB" id="A0A484BE87"/>
<dbReference type="OMA" id="MGNVMDR"/>
<dbReference type="Pfam" id="PF05306">
    <property type="entry name" value="DUF733"/>
    <property type="match status" value="1"/>
</dbReference>
<gene>
    <name evidence="2" type="ORF">AWZ03_007281</name>
</gene>
<evidence type="ECO:0000313" key="3">
    <source>
        <dbReference type="Proteomes" id="UP000295192"/>
    </source>
</evidence>
<feature type="region of interest" description="Disordered" evidence="1">
    <location>
        <begin position="78"/>
        <end position="100"/>
    </location>
</feature>
<feature type="compositionally biased region" description="Basic residues" evidence="1">
    <location>
        <begin position="167"/>
        <end position="180"/>
    </location>
</feature>
<protein>
    <submittedName>
        <fullName evidence="2">Uncharacterized protein</fullName>
    </submittedName>
</protein>
<name>A0A484BE87_DRONA</name>
<dbReference type="InterPro" id="IPR007970">
    <property type="entry name" value="DUF733"/>
</dbReference>
<evidence type="ECO:0000313" key="2">
    <source>
        <dbReference type="EMBL" id="TDG46310.1"/>
    </source>
</evidence>
<dbReference type="EMBL" id="LSRL02000061">
    <property type="protein sequence ID" value="TDG46310.1"/>
    <property type="molecule type" value="Genomic_DNA"/>
</dbReference>
<dbReference type="Proteomes" id="UP000295192">
    <property type="component" value="Unassembled WGS sequence"/>
</dbReference>